<gene>
    <name evidence="1" type="ORF">FH779_16570</name>
</gene>
<reference evidence="1 2" key="1">
    <citation type="submission" date="2019-06" db="EMBL/GenBank/DDBJ databases">
        <title>Emergence of pandrug resistant Empedobacter falsenii in China.</title>
        <authorList>
            <person name="Dong N."/>
            <person name="Chen S."/>
            <person name="Zhang R."/>
        </authorList>
    </citation>
    <scope>NUCLEOTIDE SEQUENCE [LARGE SCALE GENOMIC DNA]</scope>
    <source>
        <strain evidence="1 2">1681-1</strain>
    </source>
</reference>
<dbReference type="Proteomes" id="UP000510643">
    <property type="component" value="Chromosome"/>
</dbReference>
<protein>
    <submittedName>
        <fullName evidence="1">Uncharacterized protein</fullName>
    </submittedName>
</protein>
<accession>A0A7H9DXX7</accession>
<dbReference type="EMBL" id="CP040908">
    <property type="protein sequence ID" value="QLL59601.1"/>
    <property type="molecule type" value="Genomic_DNA"/>
</dbReference>
<proteinExistence type="predicted"/>
<dbReference type="AlphaFoldDB" id="A0A7H9DXX7"/>
<evidence type="ECO:0000313" key="1">
    <source>
        <dbReference type="EMBL" id="QLL59601.1"/>
    </source>
</evidence>
<organism evidence="1 2">
    <name type="scientific">Empedobacter falsenii</name>
    <dbReference type="NCBI Taxonomy" id="343874"/>
    <lineage>
        <taxon>Bacteria</taxon>
        <taxon>Pseudomonadati</taxon>
        <taxon>Bacteroidota</taxon>
        <taxon>Flavobacteriia</taxon>
        <taxon>Flavobacteriales</taxon>
        <taxon>Weeksellaceae</taxon>
        <taxon>Empedobacter</taxon>
    </lineage>
</organism>
<dbReference type="GeneID" id="78403105"/>
<name>A0A7H9DXX7_9FLAO</name>
<dbReference type="KEGG" id="efal:FH779_16570"/>
<sequence>MEKPTVYNFQIVTEEGYTDLERENLSRKVRFNKSYSKGFLHNLEFPFKEFRISKKAEFLLDDLFKSYDLVELKGKFLQLGIQYQYNFIKKYNTISTEEEKKMLQEFIDVQSELKRIKNILNDDINSTEDLVKIVFTPKLASQEAVRITNFFALLSITQNLKELLTDEYIESYMTKVEIDKVTHIILKHRLYSEVEKLLSEVDEKIKFIVIFCHIFQIPCVKGVFSNCNLNETTLSSFYNKRYYDAVTKAMSGESK</sequence>
<evidence type="ECO:0000313" key="2">
    <source>
        <dbReference type="Proteomes" id="UP000510643"/>
    </source>
</evidence>
<keyword evidence="2" id="KW-1185">Reference proteome</keyword>
<dbReference type="RefSeq" id="WP_180905487.1">
    <property type="nucleotide sequence ID" value="NZ_CP040908.1"/>
</dbReference>